<keyword evidence="3" id="KW-1133">Transmembrane helix</keyword>
<dbReference type="CDD" id="cd11386">
    <property type="entry name" value="MCP_signal"/>
    <property type="match status" value="1"/>
</dbReference>
<dbReference type="Gene3D" id="1.10.287.950">
    <property type="entry name" value="Methyl-accepting chemotaxis protein"/>
    <property type="match status" value="1"/>
</dbReference>
<evidence type="ECO:0000256" key="2">
    <source>
        <dbReference type="ARBA" id="ARBA00029447"/>
    </source>
</evidence>
<proteinExistence type="inferred from homology"/>
<dbReference type="GO" id="GO:0007165">
    <property type="term" value="P:signal transduction"/>
    <property type="evidence" value="ECO:0007669"/>
    <property type="project" value="InterPro"/>
</dbReference>
<dbReference type="Pfam" id="PF08447">
    <property type="entry name" value="PAS_3"/>
    <property type="match status" value="1"/>
</dbReference>
<evidence type="ECO:0000313" key="7">
    <source>
        <dbReference type="EMBL" id="VAW49026.1"/>
    </source>
</evidence>
<dbReference type="InterPro" id="IPR000014">
    <property type="entry name" value="PAS"/>
</dbReference>
<dbReference type="PROSITE" id="PS50112">
    <property type="entry name" value="PAS"/>
    <property type="match status" value="1"/>
</dbReference>
<keyword evidence="3" id="KW-0472">Membrane</keyword>
<accession>A0A3B0WXD0</accession>
<feature type="transmembrane region" description="Helical" evidence="3">
    <location>
        <begin position="191"/>
        <end position="212"/>
    </location>
</feature>
<dbReference type="AlphaFoldDB" id="A0A3B0WXD0"/>
<dbReference type="SMART" id="SM00086">
    <property type="entry name" value="PAC"/>
    <property type="match status" value="1"/>
</dbReference>
<dbReference type="Pfam" id="PF00015">
    <property type="entry name" value="MCPsignal"/>
    <property type="match status" value="1"/>
</dbReference>
<dbReference type="PROSITE" id="PS50111">
    <property type="entry name" value="CHEMOTAXIS_TRANSDUC_2"/>
    <property type="match status" value="1"/>
</dbReference>
<feature type="domain" description="Methyl-accepting transducer" evidence="4">
    <location>
        <begin position="488"/>
        <end position="717"/>
    </location>
</feature>
<dbReference type="InterPro" id="IPR001610">
    <property type="entry name" value="PAC"/>
</dbReference>
<gene>
    <name evidence="7" type="ORF">MNBD_GAMMA03-1790</name>
</gene>
<dbReference type="FunFam" id="1.10.287.950:FF:000001">
    <property type="entry name" value="Methyl-accepting chemotaxis sensory transducer"/>
    <property type="match status" value="1"/>
</dbReference>
<evidence type="ECO:0000259" key="6">
    <source>
        <dbReference type="PROSITE" id="PS50885"/>
    </source>
</evidence>
<dbReference type="EMBL" id="UOFC01000251">
    <property type="protein sequence ID" value="VAW49026.1"/>
    <property type="molecule type" value="Genomic_DNA"/>
</dbReference>
<evidence type="ECO:0000256" key="1">
    <source>
        <dbReference type="ARBA" id="ARBA00022481"/>
    </source>
</evidence>
<dbReference type="GO" id="GO:0005886">
    <property type="term" value="C:plasma membrane"/>
    <property type="evidence" value="ECO:0007669"/>
    <property type="project" value="TreeGrafter"/>
</dbReference>
<dbReference type="CDD" id="cd00130">
    <property type="entry name" value="PAS"/>
    <property type="match status" value="1"/>
</dbReference>
<dbReference type="GO" id="GO:0004888">
    <property type="term" value="F:transmembrane signaling receptor activity"/>
    <property type="evidence" value="ECO:0007669"/>
    <property type="project" value="TreeGrafter"/>
</dbReference>
<feature type="domain" description="HAMP" evidence="6">
    <location>
        <begin position="438"/>
        <end position="483"/>
    </location>
</feature>
<dbReference type="InterPro" id="IPR013655">
    <property type="entry name" value="PAS_fold_3"/>
</dbReference>
<keyword evidence="1" id="KW-0488">Methylation</keyword>
<dbReference type="PANTHER" id="PTHR43531">
    <property type="entry name" value="PROTEIN ICFG"/>
    <property type="match status" value="1"/>
</dbReference>
<dbReference type="SUPFAM" id="SSF58104">
    <property type="entry name" value="Methyl-accepting chemotaxis protein (MCP) signaling domain"/>
    <property type="match status" value="1"/>
</dbReference>
<evidence type="ECO:0000259" key="4">
    <source>
        <dbReference type="PROSITE" id="PS50111"/>
    </source>
</evidence>
<keyword evidence="7" id="KW-0675">Receptor</keyword>
<reference evidence="7" key="1">
    <citation type="submission" date="2018-06" db="EMBL/GenBank/DDBJ databases">
        <authorList>
            <person name="Zhirakovskaya E."/>
        </authorList>
    </citation>
    <scope>NUCLEOTIDE SEQUENCE</scope>
</reference>
<evidence type="ECO:0000259" key="5">
    <source>
        <dbReference type="PROSITE" id="PS50112"/>
    </source>
</evidence>
<sequence length="747" mass="82521">MRNNDRVTQQEYMLKPDITIVSKTDLQGNIIEANEAFIEASGYEWSELVGQPHNMLRHPDVPKQVFKDFWQTLKLGKPWSQVVKNRRKNGDHYWVVANATPVFEQEKMTGYMSVRTPATLSQISAAEQAFRDIEAGRLVLVNGYVQCFKDKINPLLQIDNSKMIIALSIVLMIEVLLSVFSPSIFDVFPIVLLHLFEIICALLIVVLSIVGAKQQKQFNRYLTSISSGNFSNEIDSRGNSLHSITLGRLKSLQIKLGADFEAVKESLMNSKRIEKALNATSTNIMVADKFRSIVFMNNAVISMLKSVEGDLKKELPHFDSSNLLRQSIDVFHKNPEHQKAILDNLTDTYMARAKIGDVTLDLVVNPIFDEQSNRIGTVVEWKDMSSQLLIEENIISIVSEASKGKLSARVDVSGLSGFEKKLAILVNELLESFSVTTQTLNKLLSSMSDGDMTQRIDGEFIGELLAMKHAVNNALTNIEITFSQVKVGAKSLDNMAKQVSVASQDLAERTQQQAAAVEETASSIEELTASVESSTENTHSANLLVHSATKEALSGIKVMDDTLDAMKGITDLSRQIDEITSVIDSIAFQTNLLALNAAVEAARAGEHGRGFAVVAGEVRNLAQKSASAAKDISVLITSTTQQIGDGTQLVEQTNDVFQEMVTKIQKVEELVEDIASMSSEQHKGLEQINIAMSHLDQTTQENAALVEELSATAANMQDETSTQVEFISRFKVNQSVSTPTKLENYKR</sequence>
<comment type="similarity">
    <text evidence="2">Belongs to the methyl-accepting chemotaxis (MCP) protein family.</text>
</comment>
<dbReference type="Pfam" id="PF13188">
    <property type="entry name" value="PAS_8"/>
    <property type="match status" value="1"/>
</dbReference>
<protein>
    <submittedName>
        <fullName evidence="7">Methyl-accepting chemotaxis protein I (Serine chemoreceptor protein)</fullName>
    </submittedName>
</protein>
<feature type="domain" description="PAS" evidence="5">
    <location>
        <begin position="25"/>
        <end position="76"/>
    </location>
</feature>
<dbReference type="NCBIfam" id="TIGR00229">
    <property type="entry name" value="sensory_box"/>
    <property type="match status" value="1"/>
</dbReference>
<dbReference type="Gene3D" id="3.30.450.20">
    <property type="entry name" value="PAS domain"/>
    <property type="match status" value="2"/>
</dbReference>
<keyword evidence="3" id="KW-0812">Transmembrane</keyword>
<dbReference type="GO" id="GO:0006935">
    <property type="term" value="P:chemotaxis"/>
    <property type="evidence" value="ECO:0007669"/>
    <property type="project" value="TreeGrafter"/>
</dbReference>
<dbReference type="SMART" id="SM00283">
    <property type="entry name" value="MA"/>
    <property type="match status" value="1"/>
</dbReference>
<dbReference type="PANTHER" id="PTHR43531:SF14">
    <property type="entry name" value="METHYL-ACCEPTING CHEMOTAXIS PROTEIN I-RELATED"/>
    <property type="match status" value="1"/>
</dbReference>
<name>A0A3B0WXD0_9ZZZZ</name>
<dbReference type="SMART" id="SM00091">
    <property type="entry name" value="PAS"/>
    <property type="match status" value="1"/>
</dbReference>
<dbReference type="InterPro" id="IPR004089">
    <property type="entry name" value="MCPsignal_dom"/>
</dbReference>
<organism evidence="7">
    <name type="scientific">hydrothermal vent metagenome</name>
    <dbReference type="NCBI Taxonomy" id="652676"/>
    <lineage>
        <taxon>unclassified sequences</taxon>
        <taxon>metagenomes</taxon>
        <taxon>ecological metagenomes</taxon>
    </lineage>
</organism>
<dbReference type="InterPro" id="IPR035965">
    <property type="entry name" value="PAS-like_dom_sf"/>
</dbReference>
<evidence type="ECO:0000256" key="3">
    <source>
        <dbReference type="SAM" id="Phobius"/>
    </source>
</evidence>
<dbReference type="PROSITE" id="PS50885">
    <property type="entry name" value="HAMP"/>
    <property type="match status" value="1"/>
</dbReference>
<dbReference type="SUPFAM" id="SSF55785">
    <property type="entry name" value="PYP-like sensor domain (PAS domain)"/>
    <property type="match status" value="1"/>
</dbReference>
<dbReference type="InterPro" id="IPR003660">
    <property type="entry name" value="HAMP_dom"/>
</dbReference>
<feature type="transmembrane region" description="Helical" evidence="3">
    <location>
        <begin position="164"/>
        <end position="185"/>
    </location>
</feature>
<dbReference type="InterPro" id="IPR051310">
    <property type="entry name" value="MCP_chemotaxis"/>
</dbReference>